<dbReference type="Gene3D" id="1.10.1240.40">
    <property type="entry name" value="ENT domain"/>
    <property type="match status" value="1"/>
</dbReference>
<dbReference type="OMA" id="NNGSACR"/>
<accession>B8LQA9</accession>
<dbReference type="Pfam" id="PF03735">
    <property type="entry name" value="ENT"/>
    <property type="match status" value="1"/>
</dbReference>
<dbReference type="AlphaFoldDB" id="B8LQA9"/>
<evidence type="ECO:0000256" key="1">
    <source>
        <dbReference type="ARBA" id="ARBA00004123"/>
    </source>
</evidence>
<dbReference type="PANTHER" id="PTHR31917:SF147">
    <property type="entry name" value="AGENET DOMAIN-CONTAINING PROTEIN"/>
    <property type="match status" value="1"/>
</dbReference>
<dbReference type="Pfam" id="PF05641">
    <property type="entry name" value="Agenet"/>
    <property type="match status" value="1"/>
</dbReference>
<dbReference type="InterPro" id="IPR036142">
    <property type="entry name" value="ENT_dom-like_sf"/>
</dbReference>
<dbReference type="InterPro" id="IPR005491">
    <property type="entry name" value="ENT_dom"/>
</dbReference>
<feature type="region of interest" description="Disordered" evidence="3">
    <location>
        <begin position="200"/>
        <end position="246"/>
    </location>
</feature>
<dbReference type="PROSITE" id="PS51138">
    <property type="entry name" value="ENT"/>
    <property type="match status" value="1"/>
</dbReference>
<feature type="region of interest" description="Disordered" evidence="3">
    <location>
        <begin position="147"/>
        <end position="187"/>
    </location>
</feature>
<dbReference type="SUPFAM" id="SSF158639">
    <property type="entry name" value="ENT-like"/>
    <property type="match status" value="1"/>
</dbReference>
<name>B8LQA9_PICSI</name>
<evidence type="ECO:0000256" key="2">
    <source>
        <dbReference type="ARBA" id="ARBA00023242"/>
    </source>
</evidence>
<feature type="compositionally biased region" description="Basic and acidic residues" evidence="3">
    <location>
        <begin position="173"/>
        <end position="187"/>
    </location>
</feature>
<evidence type="ECO:0000256" key="3">
    <source>
        <dbReference type="SAM" id="MobiDB-lite"/>
    </source>
</evidence>
<comment type="subcellular location">
    <subcellularLocation>
        <location evidence="1">Nucleus</location>
    </subcellularLocation>
</comment>
<dbReference type="Gene3D" id="2.30.30.140">
    <property type="match status" value="1"/>
</dbReference>
<dbReference type="CDD" id="cd20405">
    <property type="entry name" value="Tudor_Agenet_AtDUF_rpt1_3"/>
    <property type="match status" value="1"/>
</dbReference>
<evidence type="ECO:0000259" key="4">
    <source>
        <dbReference type="PROSITE" id="PS51138"/>
    </source>
</evidence>
<reference evidence="5" key="1">
    <citation type="submission" date="2007-06" db="EMBL/GenBank/DDBJ databases">
        <title>Full length cDNA sequences from Sitka Spruce (Picea sitchensis).</title>
        <authorList>
            <person name="Ralph S.G."/>
            <person name="Chun H.E."/>
            <person name="Liao N."/>
            <person name="Ali J."/>
            <person name="Reid K."/>
            <person name="Kolosova N."/>
            <person name="Cooper N."/>
            <person name="Cullis C."/>
            <person name="Jancsik S."/>
            <person name="Moore R."/>
            <person name="Mayo M."/>
            <person name="Wagner S."/>
            <person name="Holt R.A."/>
            <person name="Jones S.J.M."/>
            <person name="Marra M.A."/>
            <person name="Ritland C.E."/>
            <person name="Ritland K."/>
            <person name="Bohlmann J."/>
        </authorList>
    </citation>
    <scope>NUCLEOTIDE SEQUENCE</scope>
    <source>
        <tissue evidence="5">Bark</tissue>
    </source>
</reference>
<evidence type="ECO:0000313" key="5">
    <source>
        <dbReference type="EMBL" id="ABR17839.1"/>
    </source>
</evidence>
<dbReference type="PANTHER" id="PTHR31917">
    <property type="entry name" value="AGENET DOMAIN-CONTAINING PROTEIN-RELATED"/>
    <property type="match status" value="1"/>
</dbReference>
<organism evidence="5">
    <name type="scientific">Picea sitchensis</name>
    <name type="common">Sitka spruce</name>
    <name type="synonym">Pinus sitchensis</name>
    <dbReference type="NCBI Taxonomy" id="3332"/>
    <lineage>
        <taxon>Eukaryota</taxon>
        <taxon>Viridiplantae</taxon>
        <taxon>Streptophyta</taxon>
        <taxon>Embryophyta</taxon>
        <taxon>Tracheophyta</taxon>
        <taxon>Spermatophyta</taxon>
        <taxon>Pinopsida</taxon>
        <taxon>Pinidae</taxon>
        <taxon>Conifers I</taxon>
        <taxon>Pinales</taxon>
        <taxon>Pinaceae</taxon>
        <taxon>Picea</taxon>
    </lineage>
</organism>
<sequence>MKRERANMSLKRGDSVEVSSEEEGFTGAWFPATILRKIGNVFLVEFRDLMTDDEKSKLKEKVKAHLIRPEPEALNRQWFFLNEEVDVYDQDGWWRGFVDGILPQNKYVVYFKQTLEKLEYDITQLRLHQDWIDGKWVKNSENMGIKEPNPKCPLLSAGDVENIPSKSVKRSNKTNEKRSEVKVSESSGECKADRQCETLKDGCSQPTKKSSKRKQGTKDQSNNGSACRRKILSEENVDGTETHDEENIPNFHVKVVKRAPLKDLSSPTESENTFTISIPYLEIVDQNICHPGNTSEIHGKVTLKQMYLLAYHFVLKALYLQGAHNWKLETLLTDLREVLHINNEEHANELRCITSGQYK</sequence>
<dbReference type="InterPro" id="IPR008395">
    <property type="entry name" value="Agenet-like_dom"/>
</dbReference>
<dbReference type="GO" id="GO:0005634">
    <property type="term" value="C:nucleus"/>
    <property type="evidence" value="ECO:0007669"/>
    <property type="project" value="UniProtKB-SubCell"/>
</dbReference>
<dbReference type="EMBL" id="EF678049">
    <property type="protein sequence ID" value="ABR17839.1"/>
    <property type="molecule type" value="mRNA"/>
</dbReference>
<protein>
    <recommendedName>
        <fullName evidence="4">ENT domain-containing protein</fullName>
    </recommendedName>
</protein>
<dbReference type="InterPro" id="IPR014002">
    <property type="entry name" value="Agenet_dom_plant"/>
</dbReference>
<feature type="domain" description="ENT" evidence="4">
    <location>
        <begin position="299"/>
        <end position="359"/>
    </location>
</feature>
<proteinExistence type="evidence at transcript level"/>
<dbReference type="SMART" id="SM01191">
    <property type="entry name" value="ENT"/>
    <property type="match status" value="1"/>
</dbReference>
<dbReference type="CDD" id="cd20406">
    <property type="entry name" value="Tudor_Agenet_AtDUF_rpt2_4"/>
    <property type="match status" value="1"/>
</dbReference>
<keyword evidence="2" id="KW-0539">Nucleus</keyword>
<dbReference type="SMART" id="SM00743">
    <property type="entry name" value="Agenet"/>
    <property type="match status" value="2"/>
</dbReference>